<gene>
    <name evidence="1" type="ORF">FDA94_29010</name>
</gene>
<reference evidence="1 2" key="1">
    <citation type="submission" date="2019-04" db="EMBL/GenBank/DDBJ databases">
        <title>Herbidospora sp. NEAU-GS14.nov., a novel actinomycete isolated from soil.</title>
        <authorList>
            <person name="Han L."/>
        </authorList>
    </citation>
    <scope>NUCLEOTIDE SEQUENCE [LARGE SCALE GENOMIC DNA]</scope>
    <source>
        <strain evidence="1 2">NEAU-GS14</strain>
    </source>
</reference>
<protein>
    <submittedName>
        <fullName evidence="1">Uncharacterized protein</fullName>
    </submittedName>
</protein>
<sequence>MTTIQTVTPAIEIRLTDIFGKVVTEGDTVVFPFRVGNTTEQLVGKVVRIVQTHWRHSYLVDLRVIAPEFPQLLGKTVTIRRWNNIVKVTA</sequence>
<comment type="caution">
    <text evidence="1">The sequence shown here is derived from an EMBL/GenBank/DDBJ whole genome shotgun (WGS) entry which is preliminary data.</text>
</comment>
<keyword evidence="2" id="KW-1185">Reference proteome</keyword>
<accession>A0A4U3MAF6</accession>
<dbReference type="Proteomes" id="UP000308705">
    <property type="component" value="Unassembled WGS sequence"/>
</dbReference>
<proteinExistence type="predicted"/>
<dbReference type="RefSeq" id="WP_137250241.1">
    <property type="nucleotide sequence ID" value="NZ_SZQA01000033.1"/>
</dbReference>
<evidence type="ECO:0000313" key="2">
    <source>
        <dbReference type="Proteomes" id="UP000308705"/>
    </source>
</evidence>
<evidence type="ECO:0000313" key="1">
    <source>
        <dbReference type="EMBL" id="TKK84657.1"/>
    </source>
</evidence>
<organism evidence="1 2">
    <name type="scientific">Herbidospora galbida</name>
    <dbReference type="NCBI Taxonomy" id="2575442"/>
    <lineage>
        <taxon>Bacteria</taxon>
        <taxon>Bacillati</taxon>
        <taxon>Actinomycetota</taxon>
        <taxon>Actinomycetes</taxon>
        <taxon>Streptosporangiales</taxon>
        <taxon>Streptosporangiaceae</taxon>
        <taxon>Herbidospora</taxon>
    </lineage>
</organism>
<dbReference type="EMBL" id="SZQA01000033">
    <property type="protein sequence ID" value="TKK84657.1"/>
    <property type="molecule type" value="Genomic_DNA"/>
</dbReference>
<dbReference type="AlphaFoldDB" id="A0A4U3MAF6"/>
<name>A0A4U3MAF6_9ACTN</name>